<sequence length="253" mass="25873">MMSSEPTLRDSMNFCRSSTRSICFMSVNDLVTLQRSVTSSSNSSATRQRSCFFGPLRRCITSTPGGPSGPQPGPGGFLPSSSSFSVPPSSFFTPLSASWAIFFSTSLITTSISSVLSSATKDIGAIVGTFGEVGVVGVGAVASAACSSVLVGLLPGAFAFAVVLASDPAGLLPAAAVVAVVLAVVVVVSPVGLLLGAVAVPAVAPSEPLVRLFLFFTSLRSVADSASMNMSDSTKASKSMRPRSGAHPWPWER</sequence>
<feature type="transmembrane region" description="Helical" evidence="2">
    <location>
        <begin position="177"/>
        <end position="200"/>
    </location>
</feature>
<protein>
    <submittedName>
        <fullName evidence="3">Uncharacterized protein</fullName>
    </submittedName>
</protein>
<proteinExistence type="predicted"/>
<feature type="transmembrane region" description="Helical" evidence="2">
    <location>
        <begin position="97"/>
        <end position="116"/>
    </location>
</feature>
<keyword evidence="4" id="KW-1185">Reference proteome</keyword>
<evidence type="ECO:0000313" key="4">
    <source>
        <dbReference type="Proteomes" id="UP000075902"/>
    </source>
</evidence>
<feature type="region of interest" description="Disordered" evidence="1">
    <location>
        <begin position="232"/>
        <end position="253"/>
    </location>
</feature>
<keyword evidence="2" id="KW-0812">Transmembrane</keyword>
<feature type="transmembrane region" description="Helical" evidence="2">
    <location>
        <begin position="148"/>
        <end position="165"/>
    </location>
</feature>
<feature type="transmembrane region" description="Helical" evidence="2">
    <location>
        <begin position="123"/>
        <end position="142"/>
    </location>
</feature>
<keyword evidence="2" id="KW-0472">Membrane</keyword>
<dbReference type="Proteomes" id="UP000075902">
    <property type="component" value="Unassembled WGS sequence"/>
</dbReference>
<evidence type="ECO:0000256" key="1">
    <source>
        <dbReference type="SAM" id="MobiDB-lite"/>
    </source>
</evidence>
<organism evidence="3 4">
    <name type="scientific">Anopheles melas</name>
    <dbReference type="NCBI Taxonomy" id="34690"/>
    <lineage>
        <taxon>Eukaryota</taxon>
        <taxon>Metazoa</taxon>
        <taxon>Ecdysozoa</taxon>
        <taxon>Arthropoda</taxon>
        <taxon>Hexapoda</taxon>
        <taxon>Insecta</taxon>
        <taxon>Pterygota</taxon>
        <taxon>Neoptera</taxon>
        <taxon>Endopterygota</taxon>
        <taxon>Diptera</taxon>
        <taxon>Nematocera</taxon>
        <taxon>Culicoidea</taxon>
        <taxon>Culicidae</taxon>
        <taxon>Anophelinae</taxon>
        <taxon>Anopheles</taxon>
    </lineage>
</organism>
<accession>A0A182TSM9</accession>
<reference evidence="3" key="2">
    <citation type="submission" date="2020-05" db="UniProtKB">
        <authorList>
            <consortium name="EnsemblMetazoa"/>
        </authorList>
    </citation>
    <scope>IDENTIFICATION</scope>
    <source>
        <strain evidence="3">CM1001059</strain>
    </source>
</reference>
<name>A0A182TSM9_9DIPT</name>
<reference evidence="4" key="1">
    <citation type="submission" date="2014-01" db="EMBL/GenBank/DDBJ databases">
        <title>The Genome Sequence of Anopheles melas CM1001059_A (V2).</title>
        <authorList>
            <consortium name="The Broad Institute Genomics Platform"/>
            <person name="Neafsey D.E."/>
            <person name="Besansky N."/>
            <person name="Howell P."/>
            <person name="Walton C."/>
            <person name="Young S.K."/>
            <person name="Zeng Q."/>
            <person name="Gargeya S."/>
            <person name="Fitzgerald M."/>
            <person name="Haas B."/>
            <person name="Abouelleil A."/>
            <person name="Allen A.W."/>
            <person name="Alvarado L."/>
            <person name="Arachchi H.M."/>
            <person name="Berlin A.M."/>
            <person name="Chapman S.B."/>
            <person name="Gainer-Dewar J."/>
            <person name="Goldberg J."/>
            <person name="Griggs A."/>
            <person name="Gujja S."/>
            <person name="Hansen M."/>
            <person name="Howarth C."/>
            <person name="Imamovic A."/>
            <person name="Ireland A."/>
            <person name="Larimer J."/>
            <person name="McCowan C."/>
            <person name="Murphy C."/>
            <person name="Pearson M."/>
            <person name="Poon T.W."/>
            <person name="Priest M."/>
            <person name="Roberts A."/>
            <person name="Saif S."/>
            <person name="Shea T."/>
            <person name="Sisk P."/>
            <person name="Sykes S."/>
            <person name="Wortman J."/>
            <person name="Nusbaum C."/>
            <person name="Birren B."/>
        </authorList>
    </citation>
    <scope>NUCLEOTIDE SEQUENCE [LARGE SCALE GENOMIC DNA]</scope>
    <source>
        <strain evidence="4">CM1001059</strain>
    </source>
</reference>
<dbReference type="EnsemblMetazoa" id="AMEC007595-RA">
    <property type="protein sequence ID" value="AMEC007595-PA"/>
    <property type="gene ID" value="AMEC007595"/>
</dbReference>
<evidence type="ECO:0000313" key="3">
    <source>
        <dbReference type="EnsemblMetazoa" id="AMEC007595-PA"/>
    </source>
</evidence>
<evidence type="ECO:0000256" key="2">
    <source>
        <dbReference type="SAM" id="Phobius"/>
    </source>
</evidence>
<keyword evidence="2" id="KW-1133">Transmembrane helix</keyword>
<dbReference type="VEuPathDB" id="VectorBase:AMEC007595"/>
<dbReference type="AlphaFoldDB" id="A0A182TSM9"/>